<feature type="domain" description="MRB1590-like C-terminal" evidence="4">
    <location>
        <begin position="465"/>
        <end position="564"/>
    </location>
</feature>
<sequence length="570" mass="61998">MKRSDRHSDHRSYPPRHNLDNELVGMDGTSYGRYKSLRGTWVTDEYELLIQRVQSDPFAPPSRVAVRLDPDQADLLPEWFSTDHRRRAIATVLVKRAKQAMRGLRDLRLDAGGQEILDRSSCQVGTDGSVIFRLGAQLPGKGRRIDGHQAKRVLCEHIPSMVDFALDLEEDEAKRWTDTADDTAALRSALVDRDLIAFVADGAMLARHSGVDDRPLGEGVPFTAPDSLAMTVDLPHAGSVRGMGIKPGVTLIVGGGFHGKSTLLRALERGVYDHVPGDGRELVVANLDAVKIRAEDGRSVSSVDVHAFVDHLPSGADTATFTTENASGSTSQAAAIVEALEAGSRLLLIDEDTAATNLMIRDARMQALVAKDREPLTPLVDRIRSLYTDHGVSTVLVMGGSGDYMDVADRVIMMDSYVPLDVTAKAKELAANPTGRQVEGAAFTMPRDRIIEPSSINAEVRGKQKVKAKGTDGIQYGEQDVDLRSVEQLTDLSMTMGVALAIQAASQQGFIDGTATVSQVLDRLESALEADGVEMLAKIRTIDFALPRRHEIAAALNRMRDIRIRQATSQ</sequence>
<dbReference type="PANTHER" id="PTHR38149:SF1">
    <property type="entry name" value="ATPASE"/>
    <property type="match status" value="1"/>
</dbReference>
<dbReference type="Proteomes" id="UP000662939">
    <property type="component" value="Chromosome"/>
</dbReference>
<dbReference type="Pfam" id="PF21117">
    <property type="entry name" value="MRB1590_C"/>
    <property type="match status" value="1"/>
</dbReference>
<gene>
    <name evidence="5" type="ORF">JQS30_13445</name>
</gene>
<dbReference type="KEGG" id="nav:JQS30_13445"/>
<dbReference type="EMBL" id="CP070496">
    <property type="protein sequence ID" value="QSB04759.1"/>
    <property type="molecule type" value="Genomic_DNA"/>
</dbReference>
<proteinExistence type="predicted"/>
<feature type="compositionally biased region" description="Basic and acidic residues" evidence="1">
    <location>
        <begin position="1"/>
        <end position="20"/>
    </location>
</feature>
<evidence type="ECO:0000259" key="4">
    <source>
        <dbReference type="Pfam" id="PF21117"/>
    </source>
</evidence>
<dbReference type="RefSeq" id="WP_213170758.1">
    <property type="nucleotide sequence ID" value="NZ_CP070496.1"/>
</dbReference>
<feature type="region of interest" description="Disordered" evidence="1">
    <location>
        <begin position="1"/>
        <end position="25"/>
    </location>
</feature>
<organism evidence="5 6">
    <name type="scientific">Natronoglycomyces albus</name>
    <dbReference type="NCBI Taxonomy" id="2811108"/>
    <lineage>
        <taxon>Bacteria</taxon>
        <taxon>Bacillati</taxon>
        <taxon>Actinomycetota</taxon>
        <taxon>Actinomycetes</taxon>
        <taxon>Glycomycetales</taxon>
        <taxon>Glycomycetaceae</taxon>
        <taxon>Natronoglycomyces</taxon>
    </lineage>
</organism>
<evidence type="ECO:0000313" key="6">
    <source>
        <dbReference type="Proteomes" id="UP000662939"/>
    </source>
</evidence>
<evidence type="ECO:0000259" key="3">
    <source>
        <dbReference type="Pfam" id="PF20446"/>
    </source>
</evidence>
<dbReference type="InterPro" id="IPR027417">
    <property type="entry name" value="P-loop_NTPase"/>
</dbReference>
<accession>A0A895XMY4</accession>
<feature type="domain" description="ATPase of the ABC class C-terminal" evidence="2">
    <location>
        <begin position="170"/>
        <end position="437"/>
    </location>
</feature>
<dbReference type="InterPro" id="IPR046833">
    <property type="entry name" value="ABC_N"/>
</dbReference>
<protein>
    <submittedName>
        <fullName evidence="5">ABC-ATPase domain-containing protein</fullName>
    </submittedName>
</protein>
<name>A0A895XMY4_9ACTN</name>
<feature type="domain" description="ATPase of the ABC class N-terminal" evidence="3">
    <location>
        <begin position="18"/>
        <end position="165"/>
    </location>
</feature>
<dbReference type="InterPro" id="IPR049069">
    <property type="entry name" value="MRB1590-like_C"/>
</dbReference>
<evidence type="ECO:0000256" key="1">
    <source>
        <dbReference type="SAM" id="MobiDB-lite"/>
    </source>
</evidence>
<dbReference type="InterPro" id="IPR046834">
    <property type="entry name" value="ABC_ATPase_C"/>
</dbReference>
<dbReference type="AlphaFoldDB" id="A0A895XMY4"/>
<keyword evidence="6" id="KW-1185">Reference proteome</keyword>
<dbReference type="PANTHER" id="PTHR38149">
    <property type="entry name" value="ATPASE"/>
    <property type="match status" value="1"/>
</dbReference>
<dbReference type="InterPro" id="IPR019195">
    <property type="entry name" value="ABC_ATPase_put"/>
</dbReference>
<evidence type="ECO:0000313" key="5">
    <source>
        <dbReference type="EMBL" id="QSB04759.1"/>
    </source>
</evidence>
<reference evidence="5" key="1">
    <citation type="submission" date="2021-02" db="EMBL/GenBank/DDBJ databases">
        <title>Natronoglycomyces albus gen. nov., sp. nov, a haloalkaliphilic actinobacterium from a soda solonchak soil.</title>
        <authorList>
            <person name="Sorokin D.Y."/>
            <person name="Khijniak T.V."/>
            <person name="Zakharycheva A.P."/>
            <person name="Boueva O.V."/>
            <person name="Ariskina E.V."/>
            <person name="Hahnke R.L."/>
            <person name="Bunk B."/>
            <person name="Sproer C."/>
            <person name="Schumann P."/>
            <person name="Evtushenko L.I."/>
            <person name="Kublanov I.V."/>
        </authorList>
    </citation>
    <scope>NUCLEOTIDE SEQUENCE</scope>
    <source>
        <strain evidence="5">DSM 106290</strain>
    </source>
</reference>
<dbReference type="Gene3D" id="3.40.50.300">
    <property type="entry name" value="P-loop containing nucleotide triphosphate hydrolases"/>
    <property type="match status" value="1"/>
</dbReference>
<dbReference type="Pfam" id="PF20446">
    <property type="entry name" value="ABC_N"/>
    <property type="match status" value="1"/>
</dbReference>
<dbReference type="SUPFAM" id="SSF52540">
    <property type="entry name" value="P-loop containing nucleoside triphosphate hydrolases"/>
    <property type="match status" value="1"/>
</dbReference>
<dbReference type="Pfam" id="PF09818">
    <property type="entry name" value="ABC_ATPase"/>
    <property type="match status" value="1"/>
</dbReference>
<evidence type="ECO:0000259" key="2">
    <source>
        <dbReference type="Pfam" id="PF09818"/>
    </source>
</evidence>